<keyword evidence="2" id="KW-0808">Transferase</keyword>
<evidence type="ECO:0000313" key="2">
    <source>
        <dbReference type="EMBL" id="JAG25920.1"/>
    </source>
</evidence>
<reference evidence="3" key="3">
    <citation type="submission" date="2014-09" db="EMBL/GenBank/DDBJ databases">
        <authorList>
            <person name="Magalhaes I.L.F."/>
            <person name="Oliveira U."/>
            <person name="Santos F.R."/>
            <person name="Vidigal T.H.D.A."/>
            <person name="Brescovit A.D."/>
            <person name="Santos A.J."/>
        </authorList>
    </citation>
    <scope>NUCLEOTIDE SEQUENCE</scope>
</reference>
<keyword evidence="1" id="KW-0732">Signal</keyword>
<evidence type="ECO:0000313" key="3">
    <source>
        <dbReference type="EMBL" id="JAG54192.1"/>
    </source>
</evidence>
<dbReference type="AlphaFoldDB" id="A0A0A9Y8P7"/>
<organism evidence="2">
    <name type="scientific">Lygus hesperus</name>
    <name type="common">Western plant bug</name>
    <dbReference type="NCBI Taxonomy" id="30085"/>
    <lineage>
        <taxon>Eukaryota</taxon>
        <taxon>Metazoa</taxon>
        <taxon>Ecdysozoa</taxon>
        <taxon>Arthropoda</taxon>
        <taxon>Hexapoda</taxon>
        <taxon>Insecta</taxon>
        <taxon>Pterygota</taxon>
        <taxon>Neoptera</taxon>
        <taxon>Paraneoptera</taxon>
        <taxon>Hemiptera</taxon>
        <taxon>Heteroptera</taxon>
        <taxon>Panheteroptera</taxon>
        <taxon>Cimicomorpha</taxon>
        <taxon>Miridae</taxon>
        <taxon>Mirini</taxon>
        <taxon>Lygus</taxon>
    </lineage>
</organism>
<reference evidence="2" key="2">
    <citation type="submission" date="2014-07" db="EMBL/GenBank/DDBJ databases">
        <authorList>
            <person name="Hull J."/>
        </authorList>
    </citation>
    <scope>NUCLEOTIDE SEQUENCE</scope>
</reference>
<feature type="signal peptide" evidence="1">
    <location>
        <begin position="1"/>
        <end position="24"/>
    </location>
</feature>
<proteinExistence type="predicted"/>
<dbReference type="EMBL" id="GBHO01017684">
    <property type="protein sequence ID" value="JAG25920.1"/>
    <property type="molecule type" value="Transcribed_RNA"/>
</dbReference>
<evidence type="ECO:0000256" key="1">
    <source>
        <dbReference type="SAM" id="SignalP"/>
    </source>
</evidence>
<name>A0A0A9Y8P7_LYGHE</name>
<sequence>MRAISAENIVATLLLVTSINSCLGSWRDCNQTDLPCIQFGKNLCICTLFWDPSQKRRVFKYVCDKAPFDMPQWVLETWSCPEPGIGRPIGKVWLTFLDPTLKGLVKLTDSVTS</sequence>
<feature type="chain" id="PRO_5015033960" evidence="1">
    <location>
        <begin position="25"/>
        <end position="113"/>
    </location>
</feature>
<accession>A0A0A9Y8P7</accession>
<dbReference type="GO" id="GO:0016740">
    <property type="term" value="F:transferase activity"/>
    <property type="evidence" value="ECO:0007669"/>
    <property type="project" value="UniProtKB-KW"/>
</dbReference>
<dbReference type="EMBL" id="GBRD01011632">
    <property type="protein sequence ID" value="JAG54192.1"/>
    <property type="molecule type" value="Transcribed_RNA"/>
</dbReference>
<protein>
    <submittedName>
        <fullName evidence="2">Queuine tRNA-ribosyltransferase</fullName>
    </submittedName>
</protein>
<gene>
    <name evidence="2" type="primary">tgt_2</name>
    <name evidence="2" type="ORF">CM83_8639</name>
</gene>
<reference evidence="2" key="1">
    <citation type="journal article" date="2014" name="PLoS ONE">
        <title>Transcriptome-Based Identification of ABC Transporters in the Western Tarnished Plant Bug Lygus hesperus.</title>
        <authorList>
            <person name="Hull J.J."/>
            <person name="Chaney K."/>
            <person name="Geib S.M."/>
            <person name="Fabrick J.A."/>
            <person name="Brent C.S."/>
            <person name="Walsh D."/>
            <person name="Lavine L.C."/>
        </authorList>
    </citation>
    <scope>NUCLEOTIDE SEQUENCE</scope>
</reference>